<name>A0A415P1L2_9FIRM</name>
<evidence type="ECO:0000256" key="1">
    <source>
        <dbReference type="SAM" id="Coils"/>
    </source>
</evidence>
<gene>
    <name evidence="2" type="ORF">DWZ83_09700</name>
</gene>
<dbReference type="AlphaFoldDB" id="A0A415P1L2"/>
<evidence type="ECO:0000313" key="2">
    <source>
        <dbReference type="EMBL" id="RHM06506.1"/>
    </source>
</evidence>
<dbReference type="EMBL" id="QRPK01000082">
    <property type="protein sequence ID" value="RHM06506.1"/>
    <property type="molecule type" value="Genomic_DNA"/>
</dbReference>
<dbReference type="RefSeq" id="WP_118365884.1">
    <property type="nucleotide sequence ID" value="NZ_QRPK01000082.1"/>
</dbReference>
<protein>
    <submittedName>
        <fullName evidence="2">Uncharacterized protein</fullName>
    </submittedName>
</protein>
<comment type="caution">
    <text evidence="2">The sequence shown here is derived from an EMBL/GenBank/DDBJ whole genome shotgun (WGS) entry which is preliminary data.</text>
</comment>
<organism evidence="2 3">
    <name type="scientific">Amedibacillus dolichus</name>
    <dbReference type="NCBI Taxonomy" id="31971"/>
    <lineage>
        <taxon>Bacteria</taxon>
        <taxon>Bacillati</taxon>
        <taxon>Bacillota</taxon>
        <taxon>Erysipelotrichia</taxon>
        <taxon>Erysipelotrichales</taxon>
        <taxon>Erysipelotrichaceae</taxon>
        <taxon>Amedibacillus</taxon>
    </lineage>
</organism>
<reference evidence="2 3" key="1">
    <citation type="submission" date="2018-08" db="EMBL/GenBank/DDBJ databases">
        <title>A genome reference for cultivated species of the human gut microbiota.</title>
        <authorList>
            <person name="Zou Y."/>
            <person name="Xue W."/>
            <person name="Luo G."/>
        </authorList>
    </citation>
    <scope>NUCLEOTIDE SEQUENCE [LARGE SCALE GENOMIC DNA]</scope>
    <source>
        <strain evidence="2 3">AF35-6BH</strain>
    </source>
</reference>
<sequence>MLKIQPSTLYSVVSDTTSIRLSESYYRYDNVEEIHITFDTDMYMYCVIARVNVLGKLSQCRLWIDEEGNVDSYQCHRLFETKQRDSSIVSYERDCPWCNEESACGDIGAVLLKLAALPDETIPFHYISEKRLSQEEKEKRRQEEYRKQQRNRMLAFGKTMLREQKRAYENKIVSLTQHQQYELQPELAYDHVDEKLYVSFRIGAQKKYVLKDIETFLERIENHIHYKYGKQLEFVHCMEAFDERSRKQISLLKQWCEERQQATWNIMDIIMAIHVLHVHLLCQKMK</sequence>
<keyword evidence="1" id="KW-0175">Coiled coil</keyword>
<proteinExistence type="predicted"/>
<evidence type="ECO:0000313" key="3">
    <source>
        <dbReference type="Proteomes" id="UP000284868"/>
    </source>
</evidence>
<keyword evidence="3" id="KW-1185">Reference proteome</keyword>
<accession>A0A415P1L2</accession>
<dbReference type="Proteomes" id="UP000284868">
    <property type="component" value="Unassembled WGS sequence"/>
</dbReference>
<feature type="coiled-coil region" evidence="1">
    <location>
        <begin position="132"/>
        <end position="178"/>
    </location>
</feature>